<feature type="domain" description="IrrE N-terminal-like" evidence="1">
    <location>
        <begin position="24"/>
        <end position="108"/>
    </location>
</feature>
<dbReference type="Proteomes" id="UP000831495">
    <property type="component" value="Chromosome"/>
</dbReference>
<keyword evidence="3" id="KW-1185">Reference proteome</keyword>
<evidence type="ECO:0000259" key="1">
    <source>
        <dbReference type="Pfam" id="PF06114"/>
    </source>
</evidence>
<reference evidence="2" key="1">
    <citation type="journal article" date="2022" name="Int. J. Syst. Evol. Microbiol.">
        <title>Apilactobacillus apisilvae sp. nov., Nicolia spurrieriana gen. nov. sp. nov., Bombilactobacillus folatiphilus sp. nov. and Bombilactobacillus thymidiniphilus sp. nov., four new lactic acid bacterial isolates from stingless bees Tetragonula carbonaria and Austroplebeia australis.</title>
        <authorList>
            <person name="Oliphant S.A."/>
            <person name="Watson-Haigh N.S."/>
            <person name="Sumby K.M."/>
            <person name="Gardner J."/>
            <person name="Groom S."/>
            <person name="Jiranek V."/>
        </authorList>
    </citation>
    <scope>NUCLEOTIDE SEQUENCE</scope>
    <source>
        <strain evidence="2">SG4_D2</strain>
    </source>
</reference>
<organism evidence="2 3">
    <name type="scientific">Bombilactobacillus folatiphilus</name>
    <dbReference type="NCBI Taxonomy" id="2923362"/>
    <lineage>
        <taxon>Bacteria</taxon>
        <taxon>Bacillati</taxon>
        <taxon>Bacillota</taxon>
        <taxon>Bacilli</taxon>
        <taxon>Lactobacillales</taxon>
        <taxon>Lactobacillaceae</taxon>
        <taxon>Bombilactobacillus</taxon>
    </lineage>
</organism>
<dbReference type="Gene3D" id="1.10.10.2910">
    <property type="match status" value="1"/>
</dbReference>
<sequence>MDEVEELVKTWGTTDPFAIINFLDCHLIFENLRQGTLGINVISENEDTVIINECIPSQLKTYVAAHELGHIVSGVSQSTTILREKYFGFNIPGIEAKANRFAFNLLLYDLDYDFESESINLYTVLHYFHLPDNMIRFITPLPIKSGGD</sequence>
<dbReference type="InterPro" id="IPR010359">
    <property type="entry name" value="IrrE_HExxH"/>
</dbReference>
<proteinExistence type="predicted"/>
<accession>A0ABY4PA79</accession>
<evidence type="ECO:0000313" key="3">
    <source>
        <dbReference type="Proteomes" id="UP000831495"/>
    </source>
</evidence>
<dbReference type="Pfam" id="PF06114">
    <property type="entry name" value="Peptidase_M78"/>
    <property type="match status" value="1"/>
</dbReference>
<dbReference type="EMBL" id="CP093366">
    <property type="protein sequence ID" value="UQS82577.1"/>
    <property type="molecule type" value="Genomic_DNA"/>
</dbReference>
<protein>
    <submittedName>
        <fullName evidence="2">ImmA/IrrE family metallo-endopeptidase</fullName>
    </submittedName>
</protein>
<evidence type="ECO:0000313" key="2">
    <source>
        <dbReference type="EMBL" id="UQS82577.1"/>
    </source>
</evidence>
<dbReference type="RefSeq" id="WP_249514855.1">
    <property type="nucleotide sequence ID" value="NZ_CP093366.1"/>
</dbReference>
<name>A0ABY4PA79_9LACO</name>
<gene>
    <name evidence="2" type="ORF">MOO45_02715</name>
</gene>